<protein>
    <recommendedName>
        <fullName evidence="15">Leukocyte cell-derived chemotaxin 1</fullName>
    </recommendedName>
    <alternativeName>
        <fullName evidence="16">Chondromodulin</fullName>
    </alternativeName>
</protein>
<feature type="domain" description="BRICHOS" evidence="18">
    <location>
        <begin position="60"/>
        <end position="143"/>
    </location>
</feature>
<keyword evidence="10 17" id="KW-0472">Membrane</keyword>
<keyword evidence="20" id="KW-1185">Reference proteome</keyword>
<evidence type="ECO:0000259" key="18">
    <source>
        <dbReference type="PROSITE" id="PS50869"/>
    </source>
</evidence>
<reference evidence="19" key="1">
    <citation type="submission" date="2025-08" db="UniProtKB">
        <authorList>
            <consortium name="Ensembl"/>
        </authorList>
    </citation>
    <scope>IDENTIFICATION</scope>
</reference>
<evidence type="ECO:0000256" key="2">
    <source>
        <dbReference type="ARBA" id="ARBA00009898"/>
    </source>
</evidence>
<evidence type="ECO:0000256" key="9">
    <source>
        <dbReference type="ARBA" id="ARBA00022989"/>
    </source>
</evidence>
<keyword evidence="7 17" id="KW-0812">Transmembrane</keyword>
<evidence type="ECO:0000256" key="11">
    <source>
        <dbReference type="ARBA" id="ARBA00023157"/>
    </source>
</evidence>
<comment type="subcellular location">
    <subcellularLocation>
        <location evidence="14">Endomembrane system</location>
        <topology evidence="14">Single-pass membrane protein</topology>
    </subcellularLocation>
    <subcellularLocation>
        <location evidence="1">Secreted</location>
        <location evidence="1">Extracellular space</location>
        <location evidence="1">Extracellular matrix</location>
    </subcellularLocation>
</comment>
<keyword evidence="6" id="KW-0165">Cleavage on pair of basic residues</keyword>
<keyword evidence="12" id="KW-0325">Glycoprotein</keyword>
<evidence type="ECO:0000256" key="8">
    <source>
        <dbReference type="ARBA" id="ARBA00022782"/>
    </source>
</evidence>
<evidence type="ECO:0000256" key="10">
    <source>
        <dbReference type="ARBA" id="ARBA00023136"/>
    </source>
</evidence>
<evidence type="ECO:0000256" key="4">
    <source>
        <dbReference type="ARBA" id="ARBA00022525"/>
    </source>
</evidence>
<dbReference type="GO" id="GO:0016525">
    <property type="term" value="P:negative regulation of angiogenesis"/>
    <property type="evidence" value="ECO:0007669"/>
    <property type="project" value="TreeGrafter"/>
</dbReference>
<evidence type="ECO:0000256" key="16">
    <source>
        <dbReference type="ARBA" id="ARBA00042622"/>
    </source>
</evidence>
<evidence type="ECO:0000256" key="17">
    <source>
        <dbReference type="SAM" id="Phobius"/>
    </source>
</evidence>
<organism evidence="19 20">
    <name type="scientific">Oncorhynchus kisutch</name>
    <name type="common">Coho salmon</name>
    <name type="synonym">Salmo kisutch</name>
    <dbReference type="NCBI Taxonomy" id="8019"/>
    <lineage>
        <taxon>Eukaryota</taxon>
        <taxon>Metazoa</taxon>
        <taxon>Chordata</taxon>
        <taxon>Craniata</taxon>
        <taxon>Vertebrata</taxon>
        <taxon>Euteleostomi</taxon>
        <taxon>Actinopterygii</taxon>
        <taxon>Neopterygii</taxon>
        <taxon>Teleostei</taxon>
        <taxon>Protacanthopterygii</taxon>
        <taxon>Salmoniformes</taxon>
        <taxon>Salmonidae</taxon>
        <taxon>Salmoninae</taxon>
        <taxon>Oncorhynchus</taxon>
    </lineage>
</organism>
<gene>
    <name evidence="19" type="primary">CNMD</name>
</gene>
<feature type="transmembrane region" description="Helical" evidence="17">
    <location>
        <begin position="236"/>
        <end position="253"/>
    </location>
</feature>
<dbReference type="Proteomes" id="UP000694557">
    <property type="component" value="Unassembled WGS sequence"/>
</dbReference>
<dbReference type="PROSITE" id="PS50869">
    <property type="entry name" value="BRICHOS"/>
    <property type="match status" value="1"/>
</dbReference>
<dbReference type="GO" id="GO:0051216">
    <property type="term" value="P:cartilage development"/>
    <property type="evidence" value="ECO:0007669"/>
    <property type="project" value="UniProtKB-KW"/>
</dbReference>
<keyword evidence="4" id="KW-0964">Secreted</keyword>
<keyword evidence="5" id="KW-0272">Extracellular matrix</keyword>
<keyword evidence="3" id="KW-0217">Developmental protein</keyword>
<evidence type="ECO:0000256" key="13">
    <source>
        <dbReference type="ARBA" id="ARBA00023188"/>
    </source>
</evidence>
<evidence type="ECO:0000256" key="1">
    <source>
        <dbReference type="ARBA" id="ARBA00004498"/>
    </source>
</evidence>
<accession>A0A8C7F812</accession>
<dbReference type="GO" id="GO:0030154">
    <property type="term" value="P:cell differentiation"/>
    <property type="evidence" value="ECO:0007669"/>
    <property type="project" value="UniProtKB-KW"/>
</dbReference>
<keyword evidence="13" id="KW-0891">Chondrogenesis</keyword>
<evidence type="ECO:0000256" key="12">
    <source>
        <dbReference type="ARBA" id="ARBA00023180"/>
    </source>
</evidence>
<dbReference type="Ensembl" id="ENSOKIT00005021169.1">
    <property type="protein sequence ID" value="ENSOKIP00005019873.1"/>
    <property type="gene ID" value="ENSOKIG00005008736.1"/>
</dbReference>
<keyword evidence="11" id="KW-1015">Disulfide bond</keyword>
<evidence type="ECO:0000313" key="19">
    <source>
        <dbReference type="Ensembl" id="ENSOKIP00005019873.1"/>
    </source>
</evidence>
<evidence type="ECO:0000256" key="3">
    <source>
        <dbReference type="ARBA" id="ARBA00022473"/>
    </source>
</evidence>
<evidence type="ECO:0000256" key="5">
    <source>
        <dbReference type="ARBA" id="ARBA00022530"/>
    </source>
</evidence>
<keyword evidence="9 17" id="KW-1133">Transmembrane helix</keyword>
<dbReference type="SMART" id="SM01039">
    <property type="entry name" value="BRICHOS"/>
    <property type="match status" value="1"/>
</dbReference>
<evidence type="ECO:0000256" key="15">
    <source>
        <dbReference type="ARBA" id="ARBA00039682"/>
    </source>
</evidence>
<comment type="similarity">
    <text evidence="2">Belongs to the chondromodulin-1 family.</text>
</comment>
<dbReference type="GO" id="GO:0001937">
    <property type="term" value="P:negative regulation of endothelial cell proliferation"/>
    <property type="evidence" value="ECO:0007669"/>
    <property type="project" value="TreeGrafter"/>
</dbReference>
<evidence type="ECO:0000313" key="20">
    <source>
        <dbReference type="Proteomes" id="UP000694557"/>
    </source>
</evidence>
<sequence>VAVGRLLRFGVATLVLMLCGSIGAFHLWKVSDKNVKLYLSFMGPWKSITIIIWKGSELGGSRNDEALEIHDFHTGITGIELSGGEKHYIKSQIKALQRSRHSTRMKFDEKSLTWVAADRPLKNSSFLSTKILDLCGDLPVFWLQTTYPKERRTRDTQRAKRQFDMKEFEAAAEEKNTRDRGREEGAVTFDAMLDHQGIFCSECRHSYTHCQRICEPLGYNYRGCQVSYRDILPCRWWVVCILGVVSVVHAHFLKPNSPKVLKVMFCKQQCHLYADIYCITLYLVANTG</sequence>
<keyword evidence="8" id="KW-0221">Differentiation</keyword>
<evidence type="ECO:0000256" key="7">
    <source>
        <dbReference type="ARBA" id="ARBA00022692"/>
    </source>
</evidence>
<dbReference type="Gene3D" id="3.30.390.150">
    <property type="match status" value="1"/>
</dbReference>
<dbReference type="PANTHER" id="PTHR14064:SF6">
    <property type="entry name" value="LEUKOCYTE CELL-DERIVED CHEMOTAXIN 1"/>
    <property type="match status" value="1"/>
</dbReference>
<evidence type="ECO:0000256" key="14">
    <source>
        <dbReference type="ARBA" id="ARBA00037847"/>
    </source>
</evidence>
<dbReference type="GeneTree" id="ENSGT00480000042679"/>
<reference evidence="19" key="2">
    <citation type="submission" date="2025-09" db="UniProtKB">
        <authorList>
            <consortium name="Ensembl"/>
        </authorList>
    </citation>
    <scope>IDENTIFICATION</scope>
</reference>
<proteinExistence type="inferred from homology"/>
<dbReference type="InterPro" id="IPR043405">
    <property type="entry name" value="Chondromodulin/Tenomodulin"/>
</dbReference>
<name>A0A8C7F812_ONCKI</name>
<dbReference type="Pfam" id="PF04089">
    <property type="entry name" value="BRICHOS"/>
    <property type="match status" value="1"/>
</dbReference>
<dbReference type="InterPro" id="IPR007084">
    <property type="entry name" value="BRICHOS_dom"/>
</dbReference>
<evidence type="ECO:0000256" key="6">
    <source>
        <dbReference type="ARBA" id="ARBA00022685"/>
    </source>
</evidence>
<dbReference type="PANTHER" id="PTHR14064">
    <property type="entry name" value="CHONDROMODULIN-RELATED"/>
    <property type="match status" value="1"/>
</dbReference>
<feature type="transmembrane region" description="Helical" evidence="17">
    <location>
        <begin position="6"/>
        <end position="28"/>
    </location>
</feature>
<dbReference type="AlphaFoldDB" id="A0A8C7F812"/>
<dbReference type="GO" id="GO:0012505">
    <property type="term" value="C:endomembrane system"/>
    <property type="evidence" value="ECO:0007669"/>
    <property type="project" value="UniProtKB-SubCell"/>
</dbReference>